<keyword evidence="1" id="KW-0812">Transmembrane</keyword>
<dbReference type="EMBL" id="JBHLVO010000008">
    <property type="protein sequence ID" value="MFC0272126.1"/>
    <property type="molecule type" value="Genomic_DNA"/>
</dbReference>
<keyword evidence="1" id="KW-1133">Transmembrane helix</keyword>
<keyword evidence="3" id="KW-1185">Reference proteome</keyword>
<evidence type="ECO:0000313" key="3">
    <source>
        <dbReference type="Proteomes" id="UP001589854"/>
    </source>
</evidence>
<accession>A0ABV6GEM9</accession>
<dbReference type="RefSeq" id="WP_378934119.1">
    <property type="nucleotide sequence ID" value="NZ_JBHLVO010000008.1"/>
</dbReference>
<sequence>MEALKYLCLITAVVTQLTGILFLFINIHIAAILFIIYGIALIGLLIVFIKNRYDEKKEDDEHDYRDY</sequence>
<dbReference type="Proteomes" id="UP001589854">
    <property type="component" value="Unassembled WGS sequence"/>
</dbReference>
<name>A0ABV6GEM9_9BACI</name>
<evidence type="ECO:0000256" key="1">
    <source>
        <dbReference type="SAM" id="Phobius"/>
    </source>
</evidence>
<feature type="transmembrane region" description="Helical" evidence="1">
    <location>
        <begin position="31"/>
        <end position="49"/>
    </location>
</feature>
<comment type="caution">
    <text evidence="2">The sequence shown here is derived from an EMBL/GenBank/DDBJ whole genome shotgun (WGS) entry which is preliminary data.</text>
</comment>
<reference evidence="2 3" key="1">
    <citation type="submission" date="2024-09" db="EMBL/GenBank/DDBJ databases">
        <authorList>
            <person name="Sun Q."/>
            <person name="Mori K."/>
        </authorList>
    </citation>
    <scope>NUCLEOTIDE SEQUENCE [LARGE SCALE GENOMIC DNA]</scope>
    <source>
        <strain evidence="2 3">CCM 7228</strain>
    </source>
</reference>
<feature type="transmembrane region" description="Helical" evidence="1">
    <location>
        <begin position="7"/>
        <end position="25"/>
    </location>
</feature>
<proteinExistence type="predicted"/>
<organism evidence="2 3">
    <name type="scientific">Metabacillus herbersteinensis</name>
    <dbReference type="NCBI Taxonomy" id="283816"/>
    <lineage>
        <taxon>Bacteria</taxon>
        <taxon>Bacillati</taxon>
        <taxon>Bacillota</taxon>
        <taxon>Bacilli</taxon>
        <taxon>Bacillales</taxon>
        <taxon>Bacillaceae</taxon>
        <taxon>Metabacillus</taxon>
    </lineage>
</organism>
<protein>
    <submittedName>
        <fullName evidence="2">Uncharacterized protein</fullName>
    </submittedName>
</protein>
<evidence type="ECO:0000313" key="2">
    <source>
        <dbReference type="EMBL" id="MFC0272126.1"/>
    </source>
</evidence>
<gene>
    <name evidence="2" type="ORF">ACFFIX_11750</name>
</gene>
<keyword evidence="1" id="KW-0472">Membrane</keyword>